<sequence>MPPAKRPRQPGQGAGRQQRDTTQVRLLGAHDHAIEKLKAALMLILFLPKALHDHVEQAAKQWKDRSKPGEEHPDKCSCTCARLKALLEAIDRAMAGPAPVLVGAEECKTSLTHLVEVVTKGGAHCIVSDISLKAAASRSPEQSPYEITLTSSAEGHMMRTALLGVSQPNATPNTRDQPVKSWEVRAYRPRRGGLIRELQG</sequence>
<gene>
    <name evidence="2" type="ORF">CCMP2556_LOCUS18152</name>
</gene>
<name>A0ABP0KWX7_9DINO</name>
<proteinExistence type="predicted"/>
<evidence type="ECO:0000256" key="1">
    <source>
        <dbReference type="SAM" id="MobiDB-lite"/>
    </source>
</evidence>
<dbReference type="Proteomes" id="UP001642484">
    <property type="component" value="Unassembled WGS sequence"/>
</dbReference>
<reference evidence="2 3" key="1">
    <citation type="submission" date="2024-02" db="EMBL/GenBank/DDBJ databases">
        <authorList>
            <person name="Chen Y."/>
            <person name="Shah S."/>
            <person name="Dougan E. K."/>
            <person name="Thang M."/>
            <person name="Chan C."/>
        </authorList>
    </citation>
    <scope>NUCLEOTIDE SEQUENCE [LARGE SCALE GENOMIC DNA]</scope>
</reference>
<protein>
    <submittedName>
        <fullName evidence="2">Uncharacterized protein</fullName>
    </submittedName>
</protein>
<organism evidence="2 3">
    <name type="scientific">Durusdinium trenchii</name>
    <dbReference type="NCBI Taxonomy" id="1381693"/>
    <lineage>
        <taxon>Eukaryota</taxon>
        <taxon>Sar</taxon>
        <taxon>Alveolata</taxon>
        <taxon>Dinophyceae</taxon>
        <taxon>Suessiales</taxon>
        <taxon>Symbiodiniaceae</taxon>
        <taxon>Durusdinium</taxon>
    </lineage>
</organism>
<evidence type="ECO:0000313" key="3">
    <source>
        <dbReference type="Proteomes" id="UP001642484"/>
    </source>
</evidence>
<keyword evidence="3" id="KW-1185">Reference proteome</keyword>
<dbReference type="EMBL" id="CAXAMN010010213">
    <property type="protein sequence ID" value="CAK9031101.1"/>
    <property type="molecule type" value="Genomic_DNA"/>
</dbReference>
<evidence type="ECO:0000313" key="2">
    <source>
        <dbReference type="EMBL" id="CAK9031101.1"/>
    </source>
</evidence>
<feature type="region of interest" description="Disordered" evidence="1">
    <location>
        <begin position="1"/>
        <end position="20"/>
    </location>
</feature>
<comment type="caution">
    <text evidence="2">The sequence shown here is derived from an EMBL/GenBank/DDBJ whole genome shotgun (WGS) entry which is preliminary data.</text>
</comment>
<accession>A0ABP0KWX7</accession>